<dbReference type="InterPro" id="IPR038404">
    <property type="entry name" value="TRAP_DctP_sf"/>
</dbReference>
<dbReference type="PIRSF" id="PIRSF006470">
    <property type="entry name" value="DctB"/>
    <property type="match status" value="1"/>
</dbReference>
<proteinExistence type="inferred from homology"/>
<evidence type="ECO:0000313" key="7">
    <source>
        <dbReference type="EMBL" id="MBL4919194.1"/>
    </source>
</evidence>
<evidence type="ECO:0000256" key="5">
    <source>
        <dbReference type="ARBA" id="ARBA00022764"/>
    </source>
</evidence>
<dbReference type="GO" id="GO:0030288">
    <property type="term" value="C:outer membrane-bounded periplasmic space"/>
    <property type="evidence" value="ECO:0007669"/>
    <property type="project" value="InterPro"/>
</dbReference>
<comment type="caution">
    <text evidence="7">The sequence shown here is derived from an EMBL/GenBank/DDBJ whole genome shotgun (WGS) entry which is preliminary data.</text>
</comment>
<dbReference type="EMBL" id="JAESVN010000014">
    <property type="protein sequence ID" value="MBL4919194.1"/>
    <property type="molecule type" value="Genomic_DNA"/>
</dbReference>
<evidence type="ECO:0000256" key="6">
    <source>
        <dbReference type="SAM" id="SignalP"/>
    </source>
</evidence>
<reference evidence="7" key="1">
    <citation type="submission" date="2021-01" db="EMBL/GenBank/DDBJ databases">
        <title>Tabrizicola alba sp. nov. a motile alkaliphilic bacterium isolated from a soda lake.</title>
        <authorList>
            <person name="Szuroczki S."/>
            <person name="Abbaszade G."/>
            <person name="Schumann P."/>
            <person name="Toth E."/>
        </authorList>
    </citation>
    <scope>NUCLEOTIDE SEQUENCE</scope>
    <source>
        <strain evidence="7">DMG-N-6</strain>
    </source>
</reference>
<keyword evidence="8" id="KW-1185">Reference proteome</keyword>
<dbReference type="Proteomes" id="UP000648908">
    <property type="component" value="Unassembled WGS sequence"/>
</dbReference>
<evidence type="ECO:0000256" key="1">
    <source>
        <dbReference type="ARBA" id="ARBA00004418"/>
    </source>
</evidence>
<feature type="chain" id="PRO_5035476287" evidence="6">
    <location>
        <begin position="22"/>
        <end position="323"/>
    </location>
</feature>
<dbReference type="Pfam" id="PF03480">
    <property type="entry name" value="DctP"/>
    <property type="match status" value="1"/>
</dbReference>
<comment type="similarity">
    <text evidence="2">Belongs to the bacterial solute-binding protein 7 family.</text>
</comment>
<dbReference type="RefSeq" id="WP_202690173.1">
    <property type="nucleotide sequence ID" value="NZ_JAESVN010000014.1"/>
</dbReference>
<dbReference type="CDD" id="cd13603">
    <property type="entry name" value="PBP2_TRAP_Siap_TeaA_like"/>
    <property type="match status" value="1"/>
</dbReference>
<dbReference type="NCBIfam" id="TIGR00787">
    <property type="entry name" value="dctP"/>
    <property type="match status" value="1"/>
</dbReference>
<dbReference type="Gene3D" id="3.40.190.170">
    <property type="entry name" value="Bacterial extracellular solute-binding protein, family 7"/>
    <property type="match status" value="1"/>
</dbReference>
<dbReference type="PANTHER" id="PTHR33376">
    <property type="match status" value="1"/>
</dbReference>
<evidence type="ECO:0000256" key="3">
    <source>
        <dbReference type="ARBA" id="ARBA00022448"/>
    </source>
</evidence>
<gene>
    <name evidence="7" type="ORF">JL811_18395</name>
</gene>
<protein>
    <submittedName>
        <fullName evidence="7">TRAP transporter substrate-binding protein</fullName>
    </submittedName>
</protein>
<evidence type="ECO:0000256" key="4">
    <source>
        <dbReference type="ARBA" id="ARBA00022729"/>
    </source>
</evidence>
<dbReference type="NCBIfam" id="NF037995">
    <property type="entry name" value="TRAP_S1"/>
    <property type="match status" value="1"/>
</dbReference>
<feature type="signal peptide" evidence="6">
    <location>
        <begin position="1"/>
        <end position="21"/>
    </location>
</feature>
<sequence length="323" mass="36080">MNKIFAALATTGLLICGTAQAETKITFAISTPLGAMGQMSGQRYTDLVNEKLGDLGSVEYYHSAQLGPDKDLMQKLKLGSVQLTHMASVMPNYVPETAIFEMPFLVKDRAHVKAIGGQWLQDRMVPAFEAQGYKLIAFWENGFRHISNDRHPIVTPDDLASVKIRTPNSRWRAEMFRTFGANPTPMPFSEVFIGLQTGAIDGQENPLVHMSANRMDEVQDYLSLSGHVYSPVFLLTTTRQWEAWPEEVRTILSKTAQEILPWIYDTMDEADERLVGELEGRGMEVNTVDRDAFVAASAPVYEIFDQEIDGGKAMIQEVLELGN</sequence>
<accession>A0A8K0VBL7</accession>
<keyword evidence="3" id="KW-0813">Transport</keyword>
<keyword evidence="5" id="KW-0574">Periplasm</keyword>
<name>A0A8K0VBL7_9RHOB</name>
<dbReference type="AlphaFoldDB" id="A0A8K0VBL7"/>
<keyword evidence="4 6" id="KW-0732">Signal</keyword>
<dbReference type="InterPro" id="IPR018389">
    <property type="entry name" value="DctP_fam"/>
</dbReference>
<dbReference type="InterPro" id="IPR004682">
    <property type="entry name" value="TRAP_DctP"/>
</dbReference>
<dbReference type="GO" id="GO:0055085">
    <property type="term" value="P:transmembrane transport"/>
    <property type="evidence" value="ECO:0007669"/>
    <property type="project" value="InterPro"/>
</dbReference>
<comment type="subcellular location">
    <subcellularLocation>
        <location evidence="1">Periplasm</location>
    </subcellularLocation>
</comment>
<evidence type="ECO:0000313" key="8">
    <source>
        <dbReference type="Proteomes" id="UP000648908"/>
    </source>
</evidence>
<organism evidence="7 8">
    <name type="scientific">Szabonella alba</name>
    <dbReference type="NCBI Taxonomy" id="2804194"/>
    <lineage>
        <taxon>Bacteria</taxon>
        <taxon>Pseudomonadati</taxon>
        <taxon>Pseudomonadota</taxon>
        <taxon>Alphaproteobacteria</taxon>
        <taxon>Rhodobacterales</taxon>
        <taxon>Paracoccaceae</taxon>
        <taxon>Szabonella</taxon>
    </lineage>
</organism>
<evidence type="ECO:0000256" key="2">
    <source>
        <dbReference type="ARBA" id="ARBA00009023"/>
    </source>
</evidence>
<dbReference type="PANTHER" id="PTHR33376:SF7">
    <property type="entry name" value="C4-DICARBOXYLATE-BINDING PROTEIN DCTB"/>
    <property type="match status" value="1"/>
</dbReference>